<dbReference type="Proteomes" id="UP000494256">
    <property type="component" value="Unassembled WGS sequence"/>
</dbReference>
<evidence type="ECO:0000256" key="1">
    <source>
        <dbReference type="SAM" id="Phobius"/>
    </source>
</evidence>
<evidence type="ECO:0000313" key="3">
    <source>
        <dbReference type="Proteomes" id="UP000494256"/>
    </source>
</evidence>
<evidence type="ECO:0008006" key="4">
    <source>
        <dbReference type="Google" id="ProtNLM"/>
    </source>
</evidence>
<dbReference type="PANTHER" id="PTHR15379">
    <property type="entry name" value="CELL GROWTH REGULATOR WITH RING FINGER DOMAIN PROTEIN 1"/>
    <property type="match status" value="1"/>
</dbReference>
<dbReference type="InterPro" id="IPR013083">
    <property type="entry name" value="Znf_RING/FYVE/PHD"/>
</dbReference>
<keyword evidence="1" id="KW-0472">Membrane</keyword>
<dbReference type="GO" id="GO:0030308">
    <property type="term" value="P:negative regulation of cell growth"/>
    <property type="evidence" value="ECO:0007669"/>
    <property type="project" value="TreeGrafter"/>
</dbReference>
<dbReference type="PANTHER" id="PTHR15379:SF2">
    <property type="entry name" value="CELL GROWTH REGULATOR WITH RING FINGER DOMAIN PROTEIN 1"/>
    <property type="match status" value="1"/>
</dbReference>
<dbReference type="EMBL" id="CADEBD010000344">
    <property type="protein sequence ID" value="CAB3249440.1"/>
    <property type="molecule type" value="Genomic_DNA"/>
</dbReference>
<name>A0A8S1AJI9_ARCPL</name>
<organism evidence="2 3">
    <name type="scientific">Arctia plantaginis</name>
    <name type="common">Wood tiger moth</name>
    <name type="synonym">Phalaena plantaginis</name>
    <dbReference type="NCBI Taxonomy" id="874455"/>
    <lineage>
        <taxon>Eukaryota</taxon>
        <taxon>Metazoa</taxon>
        <taxon>Ecdysozoa</taxon>
        <taxon>Arthropoda</taxon>
        <taxon>Hexapoda</taxon>
        <taxon>Insecta</taxon>
        <taxon>Pterygota</taxon>
        <taxon>Neoptera</taxon>
        <taxon>Endopterygota</taxon>
        <taxon>Lepidoptera</taxon>
        <taxon>Glossata</taxon>
        <taxon>Ditrysia</taxon>
        <taxon>Noctuoidea</taxon>
        <taxon>Erebidae</taxon>
        <taxon>Arctiinae</taxon>
        <taxon>Arctia</taxon>
    </lineage>
</organism>
<protein>
    <recommendedName>
        <fullName evidence="4">Cell growth regulator with RING finger domain protein 1</fullName>
    </recommendedName>
</protein>
<sequence>MGSTAITLADLPNIFIMIGALVALFVMLVILLRNMEVIGIMGEGREDAWGQTMQPPRLLMQRVHIPFTFKLEENAPIGYNGVNCVVSSTVRYWHASWWGAPVRELHRTLWGSLAEILASNNFHFTKSSPHDEQPLNLATEEPLQLGPPPRSCYPLVVILARDVRDTGELRPDDTVALVSVVHIRDDQCSLPSGIIAQYLKQANGHLSCLKQLYVSSELGAGAEGYETGEGAEALCCVCASQPLSRALLPCRHACLCASCLLDDNNSLICLASYYVSGNKAIVGKMWVLKCASVYPFEDKRRDKTRQVSDLPQRDHQLLLHQERRRAAVGAQAAALPLQQAAFQPVPLSLARGCEQCKRKILNTNDIIFNFDSVC</sequence>
<dbReference type="InterPro" id="IPR042496">
    <property type="entry name" value="CGRF1"/>
</dbReference>
<gene>
    <name evidence="2" type="ORF">APLA_LOCUS12890</name>
</gene>
<feature type="transmembrane region" description="Helical" evidence="1">
    <location>
        <begin position="12"/>
        <end position="32"/>
    </location>
</feature>
<comment type="caution">
    <text evidence="2">The sequence shown here is derived from an EMBL/GenBank/DDBJ whole genome shotgun (WGS) entry which is preliminary data.</text>
</comment>
<accession>A0A8S1AJI9</accession>
<proteinExistence type="predicted"/>
<dbReference type="OrthoDB" id="71166at2759"/>
<reference evidence="2 3" key="1">
    <citation type="submission" date="2020-04" db="EMBL/GenBank/DDBJ databases">
        <authorList>
            <person name="Wallbank WR R."/>
            <person name="Pardo Diaz C."/>
            <person name="Kozak K."/>
            <person name="Martin S."/>
            <person name="Jiggins C."/>
            <person name="Moest M."/>
            <person name="Warren A I."/>
            <person name="Byers J.R.P. K."/>
            <person name="Montejo-Kovacevich G."/>
            <person name="Yen C E."/>
        </authorList>
    </citation>
    <scope>NUCLEOTIDE SEQUENCE [LARGE SCALE GENOMIC DNA]</scope>
</reference>
<dbReference type="Gene3D" id="3.30.40.10">
    <property type="entry name" value="Zinc/RING finger domain, C3HC4 (zinc finger)"/>
    <property type="match status" value="1"/>
</dbReference>
<keyword evidence="1" id="KW-0812">Transmembrane</keyword>
<evidence type="ECO:0000313" key="2">
    <source>
        <dbReference type="EMBL" id="CAB3249440.1"/>
    </source>
</evidence>
<dbReference type="AlphaFoldDB" id="A0A8S1AJI9"/>
<keyword evidence="1" id="KW-1133">Transmembrane helix</keyword>